<dbReference type="SMART" id="SM00342">
    <property type="entry name" value="HTH_ARAC"/>
    <property type="match status" value="1"/>
</dbReference>
<dbReference type="SUPFAM" id="SSF46689">
    <property type="entry name" value="Homeodomain-like"/>
    <property type="match status" value="1"/>
</dbReference>
<keyword evidence="3" id="KW-0804">Transcription</keyword>
<dbReference type="Pfam" id="PF12833">
    <property type="entry name" value="HTH_18"/>
    <property type="match status" value="1"/>
</dbReference>
<dbReference type="InterPro" id="IPR009057">
    <property type="entry name" value="Homeodomain-like_sf"/>
</dbReference>
<keyword evidence="2" id="KW-0238">DNA-binding</keyword>
<sequence>MLTAVHGDDAARTVTARIDTQRRHTERSGTDRSFAARVLAQAGHGRDVRFDVDDDSSRLPFRFRYRTRRDGCVSLVTASATSGFSGTFEPVDRIVVGWSSTGGVRIAVQDGAVLETRPGTPVLMPTSGEFSVRAPTGTLQLVSIDRSLLDQVRSSLGAAAPELPGRGAEPAAGVLEHLRRCVEQVAVTATRDGFTQGARTSAQVALVEAVLGAFGTRVPVILRRAVTPSTVGLAVAYLEGHCDQQLCLADICDAVGVSPRTLQTAFMREHGVSPMTFLLRMRLDRVRAALESGSRQETSVSEAALTWGFRHLGRFSGTYFRRFGEYPGQTLRASSGACAAGPERHAG</sequence>
<organism evidence="5 6">
    <name type="scientific">Curtobacterium flaccumfaciens pv. flaccumfaciens</name>
    <dbReference type="NCBI Taxonomy" id="138532"/>
    <lineage>
        <taxon>Bacteria</taxon>
        <taxon>Bacillati</taxon>
        <taxon>Actinomycetota</taxon>
        <taxon>Actinomycetes</taxon>
        <taxon>Micrococcales</taxon>
        <taxon>Microbacteriaceae</taxon>
        <taxon>Curtobacterium</taxon>
    </lineage>
</organism>
<dbReference type="EMBL" id="JAHEWX010000007">
    <property type="protein sequence ID" value="MBT1541651.1"/>
    <property type="molecule type" value="Genomic_DNA"/>
</dbReference>
<dbReference type="Gene3D" id="1.10.10.60">
    <property type="entry name" value="Homeodomain-like"/>
    <property type="match status" value="1"/>
</dbReference>
<dbReference type="PANTHER" id="PTHR46796:SF12">
    <property type="entry name" value="HTH-TYPE DNA-BINDING TRANSCRIPTIONAL ACTIVATOR EUTR"/>
    <property type="match status" value="1"/>
</dbReference>
<evidence type="ECO:0000259" key="4">
    <source>
        <dbReference type="PROSITE" id="PS01124"/>
    </source>
</evidence>
<comment type="caution">
    <text evidence="5">The sequence shown here is derived from an EMBL/GenBank/DDBJ whole genome shotgun (WGS) entry which is preliminary data.</text>
</comment>
<gene>
    <name evidence="5" type="ORF">KK103_07765</name>
</gene>
<evidence type="ECO:0000256" key="3">
    <source>
        <dbReference type="ARBA" id="ARBA00023163"/>
    </source>
</evidence>
<evidence type="ECO:0000256" key="2">
    <source>
        <dbReference type="ARBA" id="ARBA00023125"/>
    </source>
</evidence>
<dbReference type="Proteomes" id="UP000709437">
    <property type="component" value="Unassembled WGS sequence"/>
</dbReference>
<evidence type="ECO:0000313" key="5">
    <source>
        <dbReference type="EMBL" id="MBT1541651.1"/>
    </source>
</evidence>
<protein>
    <submittedName>
        <fullName evidence="5">Helix-turn-helix transcriptional regulator</fullName>
    </submittedName>
</protein>
<dbReference type="PANTHER" id="PTHR46796">
    <property type="entry name" value="HTH-TYPE TRANSCRIPTIONAL ACTIVATOR RHAS-RELATED"/>
    <property type="match status" value="1"/>
</dbReference>
<name>A0A9Q2W508_9MICO</name>
<keyword evidence="1" id="KW-0805">Transcription regulation</keyword>
<dbReference type="RefSeq" id="WP_214562759.1">
    <property type="nucleotide sequence ID" value="NZ_JAHEWX010000007.1"/>
</dbReference>
<dbReference type="InterPro" id="IPR018060">
    <property type="entry name" value="HTH_AraC"/>
</dbReference>
<feature type="domain" description="HTH araC/xylS-type" evidence="4">
    <location>
        <begin position="232"/>
        <end position="333"/>
    </location>
</feature>
<dbReference type="PROSITE" id="PS01124">
    <property type="entry name" value="HTH_ARAC_FAMILY_2"/>
    <property type="match status" value="1"/>
</dbReference>
<reference evidence="5" key="1">
    <citation type="submission" date="2021-05" db="EMBL/GenBank/DDBJ databases">
        <title>Whole genome sequence of Curtobacterium flaccumfaciens pv. flaccumfaciens strain CFBP 3417.</title>
        <authorList>
            <person name="Osdaghi E."/>
            <person name="Taghouti G."/>
            <person name="Portier P."/>
            <person name="Fazliarab A."/>
            <person name="Taghavi S.M."/>
            <person name="Briand M."/>
            <person name="Le-Saux M."/>
            <person name="Jacques M.-A."/>
        </authorList>
    </citation>
    <scope>NUCLEOTIDE SEQUENCE</scope>
    <source>
        <strain evidence="5">CFBP 3417</strain>
    </source>
</reference>
<accession>A0A9Q2W508</accession>
<dbReference type="AlphaFoldDB" id="A0A9Q2W508"/>
<evidence type="ECO:0000256" key="1">
    <source>
        <dbReference type="ARBA" id="ARBA00023015"/>
    </source>
</evidence>
<proteinExistence type="predicted"/>
<dbReference type="InterPro" id="IPR050204">
    <property type="entry name" value="AraC_XylS_family_regulators"/>
</dbReference>
<dbReference type="GO" id="GO:0003700">
    <property type="term" value="F:DNA-binding transcription factor activity"/>
    <property type="evidence" value="ECO:0007669"/>
    <property type="project" value="InterPro"/>
</dbReference>
<evidence type="ECO:0000313" key="6">
    <source>
        <dbReference type="Proteomes" id="UP000709437"/>
    </source>
</evidence>
<dbReference type="GO" id="GO:0043565">
    <property type="term" value="F:sequence-specific DNA binding"/>
    <property type="evidence" value="ECO:0007669"/>
    <property type="project" value="InterPro"/>
</dbReference>